<reference evidence="1" key="1">
    <citation type="submission" date="2019-08" db="EMBL/GenBank/DDBJ databases">
        <authorList>
            <person name="Kucharzyk K."/>
            <person name="Murdoch R.W."/>
            <person name="Higgins S."/>
            <person name="Loffler F."/>
        </authorList>
    </citation>
    <scope>NUCLEOTIDE SEQUENCE</scope>
</reference>
<evidence type="ECO:0000313" key="1">
    <source>
        <dbReference type="EMBL" id="MPM90200.1"/>
    </source>
</evidence>
<comment type="caution">
    <text evidence="1">The sequence shown here is derived from an EMBL/GenBank/DDBJ whole genome shotgun (WGS) entry which is preliminary data.</text>
</comment>
<dbReference type="InterPro" id="IPR050417">
    <property type="entry name" value="Sugar_Epim/Isomerase"/>
</dbReference>
<dbReference type="AlphaFoldDB" id="A0A645DL83"/>
<dbReference type="SUPFAM" id="SSF51658">
    <property type="entry name" value="Xylose isomerase-like"/>
    <property type="match status" value="1"/>
</dbReference>
<dbReference type="PANTHER" id="PTHR43489">
    <property type="entry name" value="ISOMERASE"/>
    <property type="match status" value="1"/>
</dbReference>
<dbReference type="InterPro" id="IPR036237">
    <property type="entry name" value="Xyl_isomerase-like_sf"/>
</dbReference>
<proteinExistence type="predicted"/>
<protein>
    <submittedName>
        <fullName evidence="1">Uncharacterized protein</fullName>
    </submittedName>
</protein>
<name>A0A645DL83_9ZZZZ</name>
<dbReference type="Gene3D" id="3.20.20.150">
    <property type="entry name" value="Divalent-metal-dependent TIM barrel enzymes"/>
    <property type="match status" value="1"/>
</dbReference>
<dbReference type="EMBL" id="VSSQ01037492">
    <property type="protein sequence ID" value="MPM90200.1"/>
    <property type="molecule type" value="Genomic_DNA"/>
</dbReference>
<gene>
    <name evidence="1" type="ORF">SDC9_137317</name>
</gene>
<sequence length="113" mass="12295">MTTMLKFTPCIEMMFRSLPFSERFAAVRAAGFDCAEFWGYTDKDLDATAAAAKENNIIITSFCVGSEDAELAALYREKALLHPESAAIFVRVVEASIPVAKRLGVPSLIVTTG</sequence>
<organism evidence="1">
    <name type="scientific">bioreactor metagenome</name>
    <dbReference type="NCBI Taxonomy" id="1076179"/>
    <lineage>
        <taxon>unclassified sequences</taxon>
        <taxon>metagenomes</taxon>
        <taxon>ecological metagenomes</taxon>
    </lineage>
</organism>
<accession>A0A645DL83</accession>